<protein>
    <submittedName>
        <fullName evidence="1">RCG25685</fullName>
    </submittedName>
</protein>
<organism evidence="1 2">
    <name type="scientific">Rattus norvegicus</name>
    <name type="common">Rat</name>
    <dbReference type="NCBI Taxonomy" id="10116"/>
    <lineage>
        <taxon>Eukaryota</taxon>
        <taxon>Metazoa</taxon>
        <taxon>Chordata</taxon>
        <taxon>Craniata</taxon>
        <taxon>Vertebrata</taxon>
        <taxon>Euteleostomi</taxon>
        <taxon>Mammalia</taxon>
        <taxon>Eutheria</taxon>
        <taxon>Euarchontoglires</taxon>
        <taxon>Glires</taxon>
        <taxon>Rodentia</taxon>
        <taxon>Myomorpha</taxon>
        <taxon>Muroidea</taxon>
        <taxon>Muridae</taxon>
        <taxon>Murinae</taxon>
        <taxon>Rattus</taxon>
    </lineage>
</organism>
<reference evidence="1 2" key="1">
    <citation type="submission" date="2005-09" db="EMBL/GenBank/DDBJ databases">
        <authorList>
            <person name="Mural R.J."/>
            <person name="Li P.W."/>
            <person name="Adams M.D."/>
            <person name="Amanatides P.G."/>
            <person name="Baden-Tillson H."/>
            <person name="Barnstead M."/>
            <person name="Chin S.H."/>
            <person name="Dew I."/>
            <person name="Evans C.A."/>
            <person name="Ferriera S."/>
            <person name="Flanigan M."/>
            <person name="Fosler C."/>
            <person name="Glodek A."/>
            <person name="Gu Z."/>
            <person name="Holt R.A."/>
            <person name="Jennings D."/>
            <person name="Kraft C.L."/>
            <person name="Lu F."/>
            <person name="Nguyen T."/>
            <person name="Nusskern D.R."/>
            <person name="Pfannkoch C.M."/>
            <person name="Sitter C."/>
            <person name="Sutton G.G."/>
            <person name="Venter J.C."/>
            <person name="Wang Z."/>
            <person name="Woodage T."/>
            <person name="Zheng X.H."/>
            <person name="Zhong F."/>
        </authorList>
    </citation>
    <scope>NUCLEOTIDE SEQUENCE [LARGE SCALE GENOMIC DNA]</scope>
    <source>
        <strain>BN</strain>
        <strain evidence="2">Sprague-Dawley</strain>
    </source>
</reference>
<dbReference type="AlphaFoldDB" id="A6I3D3"/>
<dbReference type="Proteomes" id="UP000234681">
    <property type="component" value="Chromosome 8"/>
</dbReference>
<accession>A6I3D3</accession>
<dbReference type="EMBL" id="CH473954">
    <property type="protein sequence ID" value="EDL77094.1"/>
    <property type="molecule type" value="Genomic_DNA"/>
</dbReference>
<evidence type="ECO:0000313" key="1">
    <source>
        <dbReference type="EMBL" id="EDL77094.1"/>
    </source>
</evidence>
<gene>
    <name evidence="1" type="ORF">rCG_25685</name>
</gene>
<proteinExistence type="predicted"/>
<name>A6I3D3_RAT</name>
<sequence length="39" mass="4236">MGSMDSSFGRGNSVALVSSSLLGREYLRMPFMIIGELIL</sequence>
<evidence type="ECO:0000313" key="2">
    <source>
        <dbReference type="Proteomes" id="UP000234681"/>
    </source>
</evidence>